<reference evidence="1 2" key="1">
    <citation type="submission" date="2016-05" db="EMBL/GenBank/DDBJ databases">
        <title>Single-cell genome of chain-forming Candidatus Thiomargarita nelsonii and comparison to other large sulfur-oxidizing bacteria.</title>
        <authorList>
            <person name="Winkel M."/>
            <person name="Salman V."/>
            <person name="Woyke T."/>
            <person name="Schulz-Vogt H."/>
            <person name="Richter M."/>
            <person name="Flood B."/>
            <person name="Bailey J."/>
            <person name="Amann R."/>
            <person name="Mussmann M."/>
        </authorList>
    </citation>
    <scope>NUCLEOTIDE SEQUENCE [LARGE SCALE GENOMIC DNA]</scope>
    <source>
        <strain evidence="1 2">THI036</strain>
    </source>
</reference>
<keyword evidence="2" id="KW-1185">Reference proteome</keyword>
<dbReference type="AlphaFoldDB" id="A0A176S1G3"/>
<dbReference type="PATRIC" id="fig|1003181.4.peg.3370"/>
<dbReference type="EMBL" id="LUTY01001402">
    <property type="protein sequence ID" value="OAD21776.1"/>
    <property type="molecule type" value="Genomic_DNA"/>
</dbReference>
<evidence type="ECO:0000313" key="2">
    <source>
        <dbReference type="Proteomes" id="UP000076962"/>
    </source>
</evidence>
<protein>
    <submittedName>
        <fullName evidence="1">Ubiquinone biosynthesis protein COQ7</fullName>
    </submittedName>
</protein>
<dbReference type="Pfam" id="PF03232">
    <property type="entry name" value="COQ7"/>
    <property type="match status" value="1"/>
</dbReference>
<evidence type="ECO:0000313" key="1">
    <source>
        <dbReference type="EMBL" id="OAD21776.1"/>
    </source>
</evidence>
<keyword evidence="1" id="KW-0830">Ubiquinone</keyword>
<comment type="caution">
    <text evidence="1">The sequence shown here is derived from an EMBL/GenBank/DDBJ whole genome shotgun (WGS) entry which is preliminary data.</text>
</comment>
<sequence length="87" mass="9573">MAGAAGDKWSLGFVAETERQVVKHLEGHLQRLPAQDLKSRAILEQMKEDEAHHATVAIKAGGVPLPKPVRWLMGGMAKVMTQTAFWI</sequence>
<gene>
    <name evidence="1" type="ORF">THIOM_002450</name>
</gene>
<dbReference type="Proteomes" id="UP000076962">
    <property type="component" value="Unassembled WGS sequence"/>
</dbReference>
<proteinExistence type="predicted"/>
<name>A0A176S1G3_9GAMM</name>
<accession>A0A176S1G3</accession>
<organism evidence="1 2">
    <name type="scientific">Candidatus Thiomargarita nelsonii</name>
    <dbReference type="NCBI Taxonomy" id="1003181"/>
    <lineage>
        <taxon>Bacteria</taxon>
        <taxon>Pseudomonadati</taxon>
        <taxon>Pseudomonadota</taxon>
        <taxon>Gammaproteobacteria</taxon>
        <taxon>Thiotrichales</taxon>
        <taxon>Thiotrichaceae</taxon>
        <taxon>Thiomargarita</taxon>
    </lineage>
</organism>